<sequence length="249" mass="25840">MTSPLLILKAGATFPALAQTLGDFDDWIRAGLDAPGLAIRVVDARHGELPLAQTLAGVVITGSHAMVSDREPWSEAAAAWLRGAVQAGLPVLGICYGHQLLAHSLGGTVGYHPGGIEIGTVSVQLQPAAGDDPVLGELPPVFAAQVVHRQSVQQLPEGAVRLAANAFEPNQAFRVGPAAWGVQFHPEFSAQAMRAYVERLGPELHAEGHDPVAVAAGVADTPAAARVLRNFGQHVQAASRAGGRAGLRL</sequence>
<gene>
    <name evidence="2" type="primary">guaA</name>
    <name evidence="2" type="ORF">GCM10007320_37960</name>
</gene>
<comment type="caution">
    <text evidence="2">The sequence shown here is derived from an EMBL/GenBank/DDBJ whole genome shotgun (WGS) entry which is preliminary data.</text>
</comment>
<proteinExistence type="predicted"/>
<dbReference type="RefSeq" id="WP_189688493.1">
    <property type="nucleotide sequence ID" value="NZ_BMYK01000012.1"/>
</dbReference>
<feature type="domain" description="Glutamine amidotransferase" evidence="1">
    <location>
        <begin position="52"/>
        <end position="193"/>
    </location>
</feature>
<dbReference type="PANTHER" id="PTHR42695:SF5">
    <property type="entry name" value="GLUTAMINE AMIDOTRANSFERASE YLR126C-RELATED"/>
    <property type="match status" value="1"/>
</dbReference>
<dbReference type="EMBL" id="BMYK01000012">
    <property type="protein sequence ID" value="GHC89880.1"/>
    <property type="molecule type" value="Genomic_DNA"/>
</dbReference>
<accession>A0ABQ3G5P5</accession>
<reference evidence="3" key="1">
    <citation type="journal article" date="2019" name="Int. J. Syst. Evol. Microbiol.">
        <title>The Global Catalogue of Microorganisms (GCM) 10K type strain sequencing project: providing services to taxonomists for standard genome sequencing and annotation.</title>
        <authorList>
            <consortium name="The Broad Institute Genomics Platform"/>
            <consortium name="The Broad Institute Genome Sequencing Center for Infectious Disease"/>
            <person name="Wu L."/>
            <person name="Ma J."/>
        </authorList>
    </citation>
    <scope>NUCLEOTIDE SEQUENCE [LARGE SCALE GENOMIC DNA]</scope>
    <source>
        <strain evidence="3">KCTC 23314</strain>
    </source>
</reference>
<keyword evidence="3" id="KW-1185">Reference proteome</keyword>
<dbReference type="Pfam" id="PF00117">
    <property type="entry name" value="GATase"/>
    <property type="match status" value="1"/>
</dbReference>
<evidence type="ECO:0000313" key="2">
    <source>
        <dbReference type="EMBL" id="GHC89880.1"/>
    </source>
</evidence>
<name>A0ABQ3G5P5_9BURK</name>
<dbReference type="InterPro" id="IPR029062">
    <property type="entry name" value="Class_I_gatase-like"/>
</dbReference>
<evidence type="ECO:0000313" key="3">
    <source>
        <dbReference type="Proteomes" id="UP000626210"/>
    </source>
</evidence>
<dbReference type="SUPFAM" id="SSF52317">
    <property type="entry name" value="Class I glutamine amidotransferase-like"/>
    <property type="match status" value="1"/>
</dbReference>
<dbReference type="PANTHER" id="PTHR42695">
    <property type="entry name" value="GLUTAMINE AMIDOTRANSFERASE YLR126C-RELATED"/>
    <property type="match status" value="1"/>
</dbReference>
<organism evidence="2 3">
    <name type="scientific">Pseudorhodoferax aquiterrae</name>
    <dbReference type="NCBI Taxonomy" id="747304"/>
    <lineage>
        <taxon>Bacteria</taxon>
        <taxon>Pseudomonadati</taxon>
        <taxon>Pseudomonadota</taxon>
        <taxon>Betaproteobacteria</taxon>
        <taxon>Burkholderiales</taxon>
        <taxon>Comamonadaceae</taxon>
    </lineage>
</organism>
<dbReference type="Proteomes" id="UP000626210">
    <property type="component" value="Unassembled WGS sequence"/>
</dbReference>
<dbReference type="CDD" id="cd01741">
    <property type="entry name" value="GATase1_1"/>
    <property type="match status" value="1"/>
</dbReference>
<dbReference type="InterPro" id="IPR017926">
    <property type="entry name" value="GATASE"/>
</dbReference>
<protein>
    <submittedName>
        <fullName evidence="2">GMP synthase</fullName>
    </submittedName>
</protein>
<dbReference type="InterPro" id="IPR044992">
    <property type="entry name" value="ChyE-like"/>
</dbReference>
<dbReference type="NCBIfam" id="NF006562">
    <property type="entry name" value="PRK09065.1"/>
    <property type="match status" value="1"/>
</dbReference>
<evidence type="ECO:0000259" key="1">
    <source>
        <dbReference type="Pfam" id="PF00117"/>
    </source>
</evidence>
<dbReference type="PROSITE" id="PS51273">
    <property type="entry name" value="GATASE_TYPE_1"/>
    <property type="match status" value="1"/>
</dbReference>
<dbReference type="Gene3D" id="3.40.50.880">
    <property type="match status" value="1"/>
</dbReference>